<gene>
    <name evidence="1" type="ORF">Tco_0941617</name>
</gene>
<accession>A0ABQ5DS44</accession>
<evidence type="ECO:0000313" key="2">
    <source>
        <dbReference type="Proteomes" id="UP001151760"/>
    </source>
</evidence>
<dbReference type="Proteomes" id="UP001151760">
    <property type="component" value="Unassembled WGS sequence"/>
</dbReference>
<evidence type="ECO:0000313" key="1">
    <source>
        <dbReference type="EMBL" id="GJT41752.1"/>
    </source>
</evidence>
<dbReference type="EMBL" id="BQNB010015587">
    <property type="protein sequence ID" value="GJT41752.1"/>
    <property type="molecule type" value="Genomic_DNA"/>
</dbReference>
<reference evidence="1" key="2">
    <citation type="submission" date="2022-01" db="EMBL/GenBank/DDBJ databases">
        <authorList>
            <person name="Yamashiro T."/>
            <person name="Shiraishi A."/>
            <person name="Satake H."/>
            <person name="Nakayama K."/>
        </authorList>
    </citation>
    <scope>NUCLEOTIDE SEQUENCE</scope>
</reference>
<organism evidence="1 2">
    <name type="scientific">Tanacetum coccineum</name>
    <dbReference type="NCBI Taxonomy" id="301880"/>
    <lineage>
        <taxon>Eukaryota</taxon>
        <taxon>Viridiplantae</taxon>
        <taxon>Streptophyta</taxon>
        <taxon>Embryophyta</taxon>
        <taxon>Tracheophyta</taxon>
        <taxon>Spermatophyta</taxon>
        <taxon>Magnoliopsida</taxon>
        <taxon>eudicotyledons</taxon>
        <taxon>Gunneridae</taxon>
        <taxon>Pentapetalae</taxon>
        <taxon>asterids</taxon>
        <taxon>campanulids</taxon>
        <taxon>Asterales</taxon>
        <taxon>Asteraceae</taxon>
        <taxon>Asteroideae</taxon>
        <taxon>Anthemideae</taxon>
        <taxon>Anthemidinae</taxon>
        <taxon>Tanacetum</taxon>
    </lineage>
</organism>
<name>A0ABQ5DS44_9ASTR</name>
<keyword evidence="2" id="KW-1185">Reference proteome</keyword>
<reference evidence="1" key="1">
    <citation type="journal article" date="2022" name="Int. J. Mol. Sci.">
        <title>Draft Genome of Tanacetum Coccineum: Genomic Comparison of Closely Related Tanacetum-Family Plants.</title>
        <authorList>
            <person name="Yamashiro T."/>
            <person name="Shiraishi A."/>
            <person name="Nakayama K."/>
            <person name="Satake H."/>
        </authorList>
    </citation>
    <scope>NUCLEOTIDE SEQUENCE</scope>
</reference>
<comment type="caution">
    <text evidence="1">The sequence shown here is derived from an EMBL/GenBank/DDBJ whole genome shotgun (WGS) entry which is preliminary data.</text>
</comment>
<protein>
    <submittedName>
        <fullName evidence="1">Uncharacterized protein</fullName>
    </submittedName>
</protein>
<sequence length="124" mass="14539">MNRSTYPASQELPSLFLDSCFNGNKHVYLTSNRRYRFKTELVVPKTGPIRITGDRWVQFCLENMVKAILLHFVEQGDDTFYVTGYDNDGLECGVYNEVRKCLKRIVTRVWPYQDYPQVFINSIV</sequence>
<proteinExistence type="predicted"/>